<feature type="domain" description="Phosphoribosyltransferase" evidence="3">
    <location>
        <begin position="15"/>
        <end position="98"/>
    </location>
</feature>
<evidence type="ECO:0000259" key="3">
    <source>
        <dbReference type="Pfam" id="PF00156"/>
    </source>
</evidence>
<evidence type="ECO:0000313" key="5">
    <source>
        <dbReference type="Proteomes" id="UP000316733"/>
    </source>
</evidence>
<dbReference type="Gene3D" id="3.40.50.2020">
    <property type="match status" value="1"/>
</dbReference>
<dbReference type="PANTHER" id="PTHR43363">
    <property type="entry name" value="HYPOXANTHINE PHOSPHORIBOSYLTRANSFERASE"/>
    <property type="match status" value="1"/>
</dbReference>
<keyword evidence="5" id="KW-1185">Reference proteome</keyword>
<dbReference type="SUPFAM" id="SSF53271">
    <property type="entry name" value="PRTase-like"/>
    <property type="match status" value="1"/>
</dbReference>
<accession>A0A4Y5JW20</accession>
<dbReference type="InterPro" id="IPR029057">
    <property type="entry name" value="PRTase-like"/>
</dbReference>
<proteinExistence type="predicted"/>
<keyword evidence="1" id="KW-0328">Glycosyltransferase</keyword>
<dbReference type="PANTHER" id="PTHR43363:SF1">
    <property type="entry name" value="HYPOXANTHINE-GUANINE PHOSPHORIBOSYLTRANSFERASE"/>
    <property type="match status" value="1"/>
</dbReference>
<evidence type="ECO:0000256" key="2">
    <source>
        <dbReference type="ARBA" id="ARBA00022679"/>
    </source>
</evidence>
<dbReference type="Proteomes" id="UP000316733">
    <property type="component" value="Segment"/>
</dbReference>
<dbReference type="EMBL" id="MK797984">
    <property type="protein sequence ID" value="QCG76202.1"/>
    <property type="molecule type" value="Genomic_DNA"/>
</dbReference>
<organism evidence="4 5">
    <name type="scientific">Pseudomonas phage vB_PaeM_PA5oct</name>
    <dbReference type="NCBI Taxonomy" id="2163605"/>
    <lineage>
        <taxon>Viruses</taxon>
        <taxon>Duplodnaviria</taxon>
        <taxon>Heunggongvirae</taxon>
        <taxon>Uroviricota</taxon>
        <taxon>Caudoviricetes</taxon>
        <taxon>Arenbergviridae</taxon>
        <taxon>Wroclawvirus</taxon>
        <taxon>Wroclawvirus PA5oct</taxon>
    </lineage>
</organism>
<dbReference type="Pfam" id="PF00156">
    <property type="entry name" value="Pribosyltran"/>
    <property type="match status" value="1"/>
</dbReference>
<sequence>MYDKNFVSMDQMPVIVSDLVSEIDEAGISPKVIIAISKGGLIPATMISYYYDCPIVTYDPVEDCFSTNNDISSECIIVDDVIDTGNTVNSVISLLEDEFFFTKEDISKIRVASIFATRNNTIVDFYHDEISYHDSVSFEFKQFI</sequence>
<gene>
    <name evidence="4" type="ORF">EST35_0321</name>
</gene>
<protein>
    <recommendedName>
        <fullName evidence="3">Phosphoribosyltransferase domain-containing protein</fullName>
    </recommendedName>
</protein>
<evidence type="ECO:0000256" key="1">
    <source>
        <dbReference type="ARBA" id="ARBA00022676"/>
    </source>
</evidence>
<name>A0A4Y5JW20_9CAUD</name>
<evidence type="ECO:0000313" key="4">
    <source>
        <dbReference type="EMBL" id="QCG76202.1"/>
    </source>
</evidence>
<dbReference type="InterPro" id="IPR000836">
    <property type="entry name" value="PRTase_dom"/>
</dbReference>
<dbReference type="CDD" id="cd06223">
    <property type="entry name" value="PRTases_typeI"/>
    <property type="match status" value="1"/>
</dbReference>
<dbReference type="GO" id="GO:0016757">
    <property type="term" value="F:glycosyltransferase activity"/>
    <property type="evidence" value="ECO:0007669"/>
    <property type="project" value="UniProtKB-KW"/>
</dbReference>
<reference evidence="5" key="1">
    <citation type="journal article" date="2020" name="bioRxiv">
        <title>Integrative omics analysis of Pseudomonas aeruginosa virus PA5oct highlights the molecular complexity of jumbo phages.</title>
        <authorList>
            <person name="Lood C."/>
            <person name="Danis-Wlodarczyk K."/>
            <person name="Blasdel B.G."/>
            <person name="Jang H.B."/>
            <person name="Vandenheuvel D."/>
            <person name="Briers Y."/>
            <person name="Noben J.-P."/>
            <person name="van Noort V."/>
            <person name="Drulis-Kawa Z."/>
            <person name="Lavigne R."/>
        </authorList>
    </citation>
    <scope>NUCLEOTIDE SEQUENCE [LARGE SCALE GENOMIC DNA]</scope>
</reference>
<keyword evidence="2" id="KW-0808">Transferase</keyword>